<protein>
    <recommendedName>
        <fullName evidence="3">Terminase small subunit</fullName>
    </recommendedName>
</protein>
<dbReference type="Proteomes" id="UP001520878">
    <property type="component" value="Unassembled WGS sequence"/>
</dbReference>
<evidence type="ECO:0000313" key="2">
    <source>
        <dbReference type="Proteomes" id="UP001520878"/>
    </source>
</evidence>
<keyword evidence="2" id="KW-1185">Reference proteome</keyword>
<sequence>MAAPKTTKKKVGRPRKVTAEVLRKLEEAFSWGCTDAEACVYANLAPRTFYDYCEQNEEFSQWKEVLKDSPTMKAKSIIKKSLDDGDIGTANQVINRKEGTKVRQELTGKDGGAIKTESTTTINFIPVGPDDA</sequence>
<comment type="caution">
    <text evidence="1">The sequence shown here is derived from an EMBL/GenBank/DDBJ whole genome shotgun (WGS) entry which is preliminary data.</text>
</comment>
<accession>A0ABS8G619</accession>
<dbReference type="RefSeq" id="WP_229158397.1">
    <property type="nucleotide sequence ID" value="NZ_JAJEWP010000001.1"/>
</dbReference>
<gene>
    <name evidence="1" type="ORF">LJ739_06790</name>
</gene>
<dbReference type="EMBL" id="JAJEWP010000001">
    <property type="protein sequence ID" value="MCC2615943.1"/>
    <property type="molecule type" value="Genomic_DNA"/>
</dbReference>
<proteinExistence type="predicted"/>
<evidence type="ECO:0008006" key="3">
    <source>
        <dbReference type="Google" id="ProtNLM"/>
    </source>
</evidence>
<name>A0ABS8G619_9ALTE</name>
<reference evidence="1 2" key="1">
    <citation type="submission" date="2021-10" db="EMBL/GenBank/DDBJ databases">
        <title>Draft genome of Aestuariibacter halophilus JC2043.</title>
        <authorList>
            <person name="Emsley S.A."/>
            <person name="Pfannmuller K.M."/>
            <person name="Ushijima B."/>
            <person name="Saw J.H."/>
            <person name="Videau P."/>
        </authorList>
    </citation>
    <scope>NUCLEOTIDE SEQUENCE [LARGE SCALE GENOMIC DNA]</scope>
    <source>
        <strain evidence="1 2">JC2043</strain>
    </source>
</reference>
<organism evidence="1 2">
    <name type="scientific">Fluctibacter halophilus</name>
    <dbReference type="NCBI Taxonomy" id="226011"/>
    <lineage>
        <taxon>Bacteria</taxon>
        <taxon>Pseudomonadati</taxon>
        <taxon>Pseudomonadota</taxon>
        <taxon>Gammaproteobacteria</taxon>
        <taxon>Alteromonadales</taxon>
        <taxon>Alteromonadaceae</taxon>
        <taxon>Fluctibacter</taxon>
    </lineage>
</organism>
<evidence type="ECO:0000313" key="1">
    <source>
        <dbReference type="EMBL" id="MCC2615943.1"/>
    </source>
</evidence>